<dbReference type="GO" id="GO:0008168">
    <property type="term" value="F:methyltransferase activity"/>
    <property type="evidence" value="ECO:0007669"/>
    <property type="project" value="UniProtKB-KW"/>
</dbReference>
<dbReference type="PROSITE" id="PS00092">
    <property type="entry name" value="N6_MTASE"/>
    <property type="match status" value="1"/>
</dbReference>
<sequence>MIVVGAIANQVNLMMKMDNVINQKIVKKIKKRGQLMASPNSRRDKSKDYSDLYSTPEIALDKLFDIVDFSKDKKYFEPCAGIGIVSEYLRNKGLYVVTNEMFNHGYTTEYNEDFLNTDIEFDYDAIISNPPYKLANEFVNKGFECAKEQYLLLRLQFLESKKRYEQLFSKGHLKNVYVFVSRISCTEGIEQKETANSVTYCWCHFDRDYVGQPTLHWI</sequence>
<reference evidence="1 2" key="1">
    <citation type="submission" date="2019-04" db="EMBL/GenBank/DDBJ databases">
        <title>Nine Novel Phages from a Plateau Lake in Southwest China Provide Insights into Aeromonas Phage Diversity.</title>
        <authorList>
            <person name="Xiao W."/>
            <person name="Bai M."/>
            <person name="Wang Y."/>
            <person name="Cui X."/>
        </authorList>
    </citation>
    <scope>NUCLEOTIDE SEQUENCE [LARGE SCALE GENOMIC DNA]</scope>
</reference>
<keyword evidence="1" id="KW-0489">Methyltransferase</keyword>
<evidence type="ECO:0000313" key="2">
    <source>
        <dbReference type="Proteomes" id="UP000323739"/>
    </source>
</evidence>
<dbReference type="Gene3D" id="3.40.50.150">
    <property type="entry name" value="Vaccinia Virus protein VP39"/>
    <property type="match status" value="1"/>
</dbReference>
<name>A0A5B9N3F2_9CAUD</name>
<evidence type="ECO:0000313" key="1">
    <source>
        <dbReference type="EMBL" id="QEG08667.1"/>
    </source>
</evidence>
<organism evidence="1 2">
    <name type="scientific">Aeromonas phage 4L372D</name>
    <dbReference type="NCBI Taxonomy" id="2588518"/>
    <lineage>
        <taxon>Viruses</taxon>
        <taxon>Duplodnaviria</taxon>
        <taxon>Heunggongvirae</taxon>
        <taxon>Uroviricota</taxon>
        <taxon>Caudoviricetes</taxon>
        <taxon>Plateaulakevirus</taxon>
        <taxon>Plateaulakevirus pv4L372D</taxon>
    </lineage>
</organism>
<keyword evidence="1" id="KW-0808">Transferase</keyword>
<dbReference type="GeneID" id="55617122"/>
<keyword evidence="2" id="KW-1185">Reference proteome</keyword>
<dbReference type="GO" id="GO:0003676">
    <property type="term" value="F:nucleic acid binding"/>
    <property type="evidence" value="ECO:0007669"/>
    <property type="project" value="InterPro"/>
</dbReference>
<protein>
    <submittedName>
        <fullName evidence="1">Putative type I restriction-modification methylase</fullName>
    </submittedName>
</protein>
<dbReference type="Proteomes" id="UP000323739">
    <property type="component" value="Segment"/>
</dbReference>
<gene>
    <name evidence="1" type="primary">4L372D_203</name>
</gene>
<dbReference type="KEGG" id="vg:55617122"/>
<dbReference type="InterPro" id="IPR002052">
    <property type="entry name" value="DNA_methylase_N6_adenine_CS"/>
</dbReference>
<proteinExistence type="predicted"/>
<dbReference type="InterPro" id="IPR029063">
    <property type="entry name" value="SAM-dependent_MTases_sf"/>
</dbReference>
<dbReference type="GO" id="GO:0032259">
    <property type="term" value="P:methylation"/>
    <property type="evidence" value="ECO:0007669"/>
    <property type="project" value="UniProtKB-KW"/>
</dbReference>
<accession>A0A5B9N3F2</accession>
<dbReference type="EMBL" id="MK813939">
    <property type="protein sequence ID" value="QEG08667.1"/>
    <property type="molecule type" value="Genomic_DNA"/>
</dbReference>
<dbReference type="SUPFAM" id="SSF53335">
    <property type="entry name" value="S-adenosyl-L-methionine-dependent methyltransferases"/>
    <property type="match status" value="1"/>
</dbReference>
<dbReference type="RefSeq" id="YP_009846751.1">
    <property type="nucleotide sequence ID" value="NC_048771.1"/>
</dbReference>